<name>A0ABS2R3N6_9BACI</name>
<protein>
    <submittedName>
        <fullName evidence="1">Uncharacterized protein</fullName>
    </submittedName>
</protein>
<accession>A0ABS2R3N6</accession>
<organism evidence="1 2">
    <name type="scientific">Siminovitchia thermophila</name>
    <dbReference type="NCBI Taxonomy" id="1245522"/>
    <lineage>
        <taxon>Bacteria</taxon>
        <taxon>Bacillati</taxon>
        <taxon>Bacillota</taxon>
        <taxon>Bacilli</taxon>
        <taxon>Bacillales</taxon>
        <taxon>Bacillaceae</taxon>
        <taxon>Siminovitchia</taxon>
    </lineage>
</organism>
<comment type="caution">
    <text evidence="1">The sequence shown here is derived from an EMBL/GenBank/DDBJ whole genome shotgun (WGS) entry which is preliminary data.</text>
</comment>
<keyword evidence="2" id="KW-1185">Reference proteome</keyword>
<gene>
    <name evidence="1" type="ORF">JOC94_000471</name>
</gene>
<sequence length="34" mass="3796">MKDNQQMKKCGFLSDDPNVKVIPIMISLNVGAFL</sequence>
<evidence type="ECO:0000313" key="1">
    <source>
        <dbReference type="EMBL" id="MBM7713503.1"/>
    </source>
</evidence>
<reference evidence="1 2" key="1">
    <citation type="submission" date="2021-01" db="EMBL/GenBank/DDBJ databases">
        <title>Genomic Encyclopedia of Type Strains, Phase IV (KMG-IV): sequencing the most valuable type-strain genomes for metagenomic binning, comparative biology and taxonomic classification.</title>
        <authorList>
            <person name="Goeker M."/>
        </authorList>
    </citation>
    <scope>NUCLEOTIDE SEQUENCE [LARGE SCALE GENOMIC DNA]</scope>
    <source>
        <strain evidence="1 2">DSM 105453</strain>
    </source>
</reference>
<proteinExistence type="predicted"/>
<dbReference type="EMBL" id="JAFBFH010000002">
    <property type="protein sequence ID" value="MBM7713503.1"/>
    <property type="molecule type" value="Genomic_DNA"/>
</dbReference>
<dbReference type="Proteomes" id="UP000823485">
    <property type="component" value="Unassembled WGS sequence"/>
</dbReference>
<evidence type="ECO:0000313" key="2">
    <source>
        <dbReference type="Proteomes" id="UP000823485"/>
    </source>
</evidence>